<dbReference type="InterPro" id="IPR005119">
    <property type="entry name" value="LysR_subst-bd"/>
</dbReference>
<feature type="domain" description="HTH lysR-type" evidence="5">
    <location>
        <begin position="6"/>
        <end position="63"/>
    </location>
</feature>
<keyword evidence="3 6" id="KW-0238">DNA-binding</keyword>
<dbReference type="RefSeq" id="WP_167171414.1">
    <property type="nucleotide sequence ID" value="NZ_BAAAOO010000006.1"/>
</dbReference>
<dbReference type="PROSITE" id="PS50931">
    <property type="entry name" value="HTH_LYSR"/>
    <property type="match status" value="1"/>
</dbReference>
<protein>
    <submittedName>
        <fullName evidence="6">DNA-binding transcriptional LysR family regulator</fullName>
    </submittedName>
</protein>
<dbReference type="SUPFAM" id="SSF46785">
    <property type="entry name" value="Winged helix' DNA-binding domain"/>
    <property type="match status" value="1"/>
</dbReference>
<keyword evidence="2" id="KW-0805">Transcription regulation</keyword>
<dbReference type="Gene3D" id="1.10.10.10">
    <property type="entry name" value="Winged helix-like DNA-binding domain superfamily/Winged helix DNA-binding domain"/>
    <property type="match status" value="1"/>
</dbReference>
<dbReference type="InterPro" id="IPR036388">
    <property type="entry name" value="WH-like_DNA-bd_sf"/>
</dbReference>
<dbReference type="PANTHER" id="PTHR30346:SF28">
    <property type="entry name" value="HTH-TYPE TRANSCRIPTIONAL REGULATOR CYNR"/>
    <property type="match status" value="1"/>
</dbReference>
<organism evidence="6 7">
    <name type="scientific">Brooklawnia cerclae</name>
    <dbReference type="NCBI Taxonomy" id="349934"/>
    <lineage>
        <taxon>Bacteria</taxon>
        <taxon>Bacillati</taxon>
        <taxon>Actinomycetota</taxon>
        <taxon>Actinomycetes</taxon>
        <taxon>Propionibacteriales</taxon>
        <taxon>Propionibacteriaceae</taxon>
        <taxon>Brooklawnia</taxon>
    </lineage>
</organism>
<comment type="caution">
    <text evidence="6">The sequence shown here is derived from an EMBL/GenBank/DDBJ whole genome shotgun (WGS) entry which is preliminary data.</text>
</comment>
<dbReference type="Proteomes" id="UP000749311">
    <property type="component" value="Unassembled WGS sequence"/>
</dbReference>
<dbReference type="Pfam" id="PF00126">
    <property type="entry name" value="HTH_1"/>
    <property type="match status" value="1"/>
</dbReference>
<comment type="similarity">
    <text evidence="1">Belongs to the LysR transcriptional regulatory family.</text>
</comment>
<dbReference type="PANTHER" id="PTHR30346">
    <property type="entry name" value="TRANSCRIPTIONAL DUAL REGULATOR HCAR-RELATED"/>
    <property type="match status" value="1"/>
</dbReference>
<evidence type="ECO:0000259" key="5">
    <source>
        <dbReference type="PROSITE" id="PS50931"/>
    </source>
</evidence>
<name>A0ABX0SKT3_9ACTN</name>
<dbReference type="InterPro" id="IPR036390">
    <property type="entry name" value="WH_DNA-bd_sf"/>
</dbReference>
<evidence type="ECO:0000313" key="6">
    <source>
        <dbReference type="EMBL" id="NIH58621.1"/>
    </source>
</evidence>
<proteinExistence type="inferred from homology"/>
<gene>
    <name evidence="6" type="ORF">FB473_003318</name>
</gene>
<keyword evidence="4" id="KW-0804">Transcription</keyword>
<dbReference type="Gene3D" id="3.40.190.10">
    <property type="entry name" value="Periplasmic binding protein-like II"/>
    <property type="match status" value="2"/>
</dbReference>
<evidence type="ECO:0000256" key="2">
    <source>
        <dbReference type="ARBA" id="ARBA00023015"/>
    </source>
</evidence>
<dbReference type="InterPro" id="IPR000847">
    <property type="entry name" value="LysR_HTH_N"/>
</dbReference>
<evidence type="ECO:0000313" key="7">
    <source>
        <dbReference type="Proteomes" id="UP000749311"/>
    </source>
</evidence>
<dbReference type="SUPFAM" id="SSF53850">
    <property type="entry name" value="Periplasmic binding protein-like II"/>
    <property type="match status" value="1"/>
</dbReference>
<evidence type="ECO:0000256" key="1">
    <source>
        <dbReference type="ARBA" id="ARBA00009437"/>
    </source>
</evidence>
<reference evidence="6 7" key="1">
    <citation type="submission" date="2020-02" db="EMBL/GenBank/DDBJ databases">
        <title>Sequencing the genomes of 1000 actinobacteria strains.</title>
        <authorList>
            <person name="Klenk H.-P."/>
        </authorList>
    </citation>
    <scope>NUCLEOTIDE SEQUENCE [LARGE SCALE GENOMIC DNA]</scope>
    <source>
        <strain evidence="6 7">DSM 19609</strain>
    </source>
</reference>
<dbReference type="GO" id="GO:0003677">
    <property type="term" value="F:DNA binding"/>
    <property type="evidence" value="ECO:0007669"/>
    <property type="project" value="UniProtKB-KW"/>
</dbReference>
<dbReference type="Pfam" id="PF03466">
    <property type="entry name" value="LysR_substrate"/>
    <property type="match status" value="1"/>
</dbReference>
<dbReference type="EMBL" id="JAAMOZ010000004">
    <property type="protein sequence ID" value="NIH58621.1"/>
    <property type="molecule type" value="Genomic_DNA"/>
</dbReference>
<sequence>MIHQHFQPEWLESFLAVADTGSFSEAASRLHRSQPRVSTHVAQLEAAIRQSLFDRRRRPVTLTDAGVIMAVHARRVLQALDEAADAFGDATGAIRGTVTLGTHPSISAGYMPGLLSRLKRSAPGVAIELTEKTTTQLVESLRQGTIDLAIRSLTLESEGSTLAYVPLWRERLTAVFPAARGVGERGEPLSPHELDGKDLIVIARPGASIDPEFAAAFARWGISPRIAGRTEEPQTLINLVRAGLGVGVLNELALDAFSSSGIVGRPITEGGDGRVVALCWNAAGYLTRAARAVAHAVLTHPAPTHATPLGPVSEAMLGRRPDVDALMNLAETTTDSRP</sequence>
<evidence type="ECO:0000256" key="3">
    <source>
        <dbReference type="ARBA" id="ARBA00023125"/>
    </source>
</evidence>
<evidence type="ECO:0000256" key="4">
    <source>
        <dbReference type="ARBA" id="ARBA00023163"/>
    </source>
</evidence>
<keyword evidence="7" id="KW-1185">Reference proteome</keyword>
<dbReference type="CDD" id="cd05466">
    <property type="entry name" value="PBP2_LTTR_substrate"/>
    <property type="match status" value="1"/>
</dbReference>
<dbReference type="PRINTS" id="PR00039">
    <property type="entry name" value="HTHLYSR"/>
</dbReference>
<accession>A0ABX0SKT3</accession>